<name>A0AAQ4EDH2_AMBAM</name>
<dbReference type="Proteomes" id="UP001321473">
    <property type="component" value="Unassembled WGS sequence"/>
</dbReference>
<evidence type="ECO:0000256" key="1">
    <source>
        <dbReference type="SAM" id="MobiDB-lite"/>
    </source>
</evidence>
<feature type="region of interest" description="Disordered" evidence="1">
    <location>
        <begin position="81"/>
        <end position="113"/>
    </location>
</feature>
<dbReference type="GO" id="GO:0005634">
    <property type="term" value="C:nucleus"/>
    <property type="evidence" value="ECO:0007669"/>
    <property type="project" value="TreeGrafter"/>
</dbReference>
<evidence type="ECO:0000259" key="2">
    <source>
        <dbReference type="PROSITE" id="PS51029"/>
    </source>
</evidence>
<dbReference type="GO" id="GO:0006357">
    <property type="term" value="P:regulation of transcription by RNA polymerase II"/>
    <property type="evidence" value="ECO:0007669"/>
    <property type="project" value="TreeGrafter"/>
</dbReference>
<keyword evidence="4" id="KW-1185">Reference proteome</keyword>
<dbReference type="PROSITE" id="PS51029">
    <property type="entry name" value="MADF"/>
    <property type="match status" value="1"/>
</dbReference>
<feature type="region of interest" description="Disordered" evidence="1">
    <location>
        <begin position="1"/>
        <end position="38"/>
    </location>
</feature>
<evidence type="ECO:0000313" key="3">
    <source>
        <dbReference type="EMBL" id="KAK8772795.1"/>
    </source>
</evidence>
<dbReference type="PANTHER" id="PTHR12243:SF67">
    <property type="entry name" value="COREPRESSOR OF PANGOLIN, ISOFORM A-RELATED"/>
    <property type="match status" value="1"/>
</dbReference>
<evidence type="ECO:0000313" key="4">
    <source>
        <dbReference type="Proteomes" id="UP001321473"/>
    </source>
</evidence>
<dbReference type="Pfam" id="PF10545">
    <property type="entry name" value="MADF_DNA_bdg"/>
    <property type="match status" value="1"/>
</dbReference>
<proteinExistence type="predicted"/>
<organism evidence="3 4">
    <name type="scientific">Amblyomma americanum</name>
    <name type="common">Lone star tick</name>
    <dbReference type="NCBI Taxonomy" id="6943"/>
    <lineage>
        <taxon>Eukaryota</taxon>
        <taxon>Metazoa</taxon>
        <taxon>Ecdysozoa</taxon>
        <taxon>Arthropoda</taxon>
        <taxon>Chelicerata</taxon>
        <taxon>Arachnida</taxon>
        <taxon>Acari</taxon>
        <taxon>Parasitiformes</taxon>
        <taxon>Ixodida</taxon>
        <taxon>Ixodoidea</taxon>
        <taxon>Ixodidae</taxon>
        <taxon>Amblyomminae</taxon>
        <taxon>Amblyomma</taxon>
    </lineage>
</organism>
<dbReference type="PANTHER" id="PTHR12243">
    <property type="entry name" value="MADF DOMAIN TRANSCRIPTION FACTOR"/>
    <property type="match status" value="1"/>
</dbReference>
<dbReference type="AlphaFoldDB" id="A0AAQ4EDH2"/>
<dbReference type="EMBL" id="JARKHS020017789">
    <property type="protein sequence ID" value="KAK8772795.1"/>
    <property type="molecule type" value="Genomic_DNA"/>
</dbReference>
<dbReference type="InterPro" id="IPR039353">
    <property type="entry name" value="TF_Adf1"/>
</dbReference>
<feature type="compositionally biased region" description="Polar residues" evidence="1">
    <location>
        <begin position="81"/>
        <end position="98"/>
    </location>
</feature>
<comment type="caution">
    <text evidence="3">The sequence shown here is derived from an EMBL/GenBank/DDBJ whole genome shotgun (WGS) entry which is preliminary data.</text>
</comment>
<accession>A0AAQ4EDH2</accession>
<gene>
    <name evidence="3" type="ORF">V5799_012671</name>
</gene>
<dbReference type="SMART" id="SM00595">
    <property type="entry name" value="MADF"/>
    <property type="match status" value="1"/>
</dbReference>
<reference evidence="3 4" key="1">
    <citation type="journal article" date="2023" name="Arcadia Sci">
        <title>De novo assembly of a long-read Amblyomma americanum tick genome.</title>
        <authorList>
            <person name="Chou S."/>
            <person name="Poskanzer K.E."/>
            <person name="Rollins M."/>
            <person name="Thuy-Boun P.S."/>
        </authorList>
    </citation>
    <scope>NUCLEOTIDE SEQUENCE [LARGE SCALE GENOMIC DNA]</scope>
    <source>
        <strain evidence="3">F_SG_1</strain>
        <tissue evidence="3">Salivary glands</tissue>
    </source>
</reference>
<feature type="domain" description="MADF" evidence="2">
    <location>
        <begin position="123"/>
        <end position="215"/>
    </location>
</feature>
<protein>
    <recommendedName>
        <fullName evidence="2">MADF domain-containing protein</fullName>
    </recommendedName>
</protein>
<dbReference type="GO" id="GO:0005667">
    <property type="term" value="C:transcription regulator complex"/>
    <property type="evidence" value="ECO:0007669"/>
    <property type="project" value="TreeGrafter"/>
</dbReference>
<dbReference type="InterPro" id="IPR006578">
    <property type="entry name" value="MADF-dom"/>
</dbReference>
<sequence>MRAASFSTEARPAGAQSSLPLHLETASGIEDEPSRAPQGRLLYADVGSMAKQLEASTQVCPDVPTRSRACHTEQYFSRSRSTQWTQPKLSSSVQTSTDSNEEEALPMPEGAGAERDRWTLNERLIAEVERRHILWEVRSNDYKNTRKKEQAWKAVAAALGASVQVIMKRWTFLRDTFVKKKKDAATPRSGAGADAVVTIRWPFYKQMSLLQGSLVYPETSGNVSPLESVVEMTADCSPAETLLEGIYDDTVTEGCAVVEEEQADILQGTPRHAEARSNCVATSAQSSTGGVVPNVLRKKKLTEKAFQKEINLLDQIALKESDSAEHFGFVIAEKLRQCPKHCRMQMEIELLQVATKYECTE</sequence>